<evidence type="ECO:0000313" key="2">
    <source>
        <dbReference type="Proteomes" id="UP001596407"/>
    </source>
</evidence>
<dbReference type="Proteomes" id="UP001596407">
    <property type="component" value="Unassembled WGS sequence"/>
</dbReference>
<dbReference type="GeneID" id="79302117"/>
<protein>
    <submittedName>
        <fullName evidence="1">Uncharacterized protein</fullName>
    </submittedName>
</protein>
<dbReference type="RefSeq" id="WP_276280941.1">
    <property type="nucleotide sequence ID" value="NZ_CP119809.1"/>
</dbReference>
<organism evidence="1 2">
    <name type="scientific">Halorussus caseinilyticus</name>
    <dbReference type="NCBI Taxonomy" id="3034025"/>
    <lineage>
        <taxon>Archaea</taxon>
        <taxon>Methanobacteriati</taxon>
        <taxon>Methanobacteriota</taxon>
        <taxon>Stenosarchaea group</taxon>
        <taxon>Halobacteria</taxon>
        <taxon>Halobacteriales</taxon>
        <taxon>Haladaptataceae</taxon>
        <taxon>Halorussus</taxon>
    </lineage>
</organism>
<name>A0ABD5WPL1_9EURY</name>
<dbReference type="AlphaFoldDB" id="A0ABD5WPL1"/>
<gene>
    <name evidence="1" type="ORF">ACFQJ6_14565</name>
</gene>
<comment type="caution">
    <text evidence="1">The sequence shown here is derived from an EMBL/GenBank/DDBJ whole genome shotgun (WGS) entry which is preliminary data.</text>
</comment>
<evidence type="ECO:0000313" key="1">
    <source>
        <dbReference type="EMBL" id="MFC7081137.1"/>
    </source>
</evidence>
<accession>A0ABD5WPL1</accession>
<reference evidence="1 2" key="1">
    <citation type="journal article" date="2019" name="Int. J. Syst. Evol. Microbiol.">
        <title>The Global Catalogue of Microorganisms (GCM) 10K type strain sequencing project: providing services to taxonomists for standard genome sequencing and annotation.</title>
        <authorList>
            <consortium name="The Broad Institute Genomics Platform"/>
            <consortium name="The Broad Institute Genome Sequencing Center for Infectious Disease"/>
            <person name="Wu L."/>
            <person name="Ma J."/>
        </authorList>
    </citation>
    <scope>NUCLEOTIDE SEQUENCE [LARGE SCALE GENOMIC DNA]</scope>
    <source>
        <strain evidence="1 2">DT72</strain>
    </source>
</reference>
<keyword evidence="2" id="KW-1185">Reference proteome</keyword>
<proteinExistence type="predicted"/>
<sequence>MTADELSDEQLAVLAAVRDGREPELRDVHQTLVDDEDTQFTHSPDYGDNYYNDERERVQKLLHELKDEGLADVDGRGNPWYLTAAGREAVDGV</sequence>
<dbReference type="EMBL" id="JBHSZH010000005">
    <property type="protein sequence ID" value="MFC7081137.1"/>
    <property type="molecule type" value="Genomic_DNA"/>
</dbReference>